<dbReference type="AlphaFoldDB" id="A0A2Z3GVC1"/>
<reference evidence="3 4" key="1">
    <citation type="submission" date="2018-01" db="EMBL/GenBank/DDBJ databases">
        <title>G. obscuriglobus.</title>
        <authorList>
            <person name="Franke J."/>
            <person name="Blomberg W."/>
            <person name="Selmecki A."/>
        </authorList>
    </citation>
    <scope>NUCLEOTIDE SEQUENCE [LARGE SCALE GENOMIC DNA]</scope>
    <source>
        <strain evidence="3 4">DSM 5831</strain>
    </source>
</reference>
<dbReference type="GO" id="GO:0006935">
    <property type="term" value="P:chemotaxis"/>
    <property type="evidence" value="ECO:0007669"/>
    <property type="project" value="UniProtKB-KW"/>
</dbReference>
<proteinExistence type="predicted"/>
<dbReference type="InterPro" id="IPR050992">
    <property type="entry name" value="CheZ_family_phosphatases"/>
</dbReference>
<protein>
    <submittedName>
        <fullName evidence="3">Chemotaxis protein CheC</fullName>
    </submittedName>
</protein>
<dbReference type="KEGG" id="gog:C1280_00200"/>
<keyword evidence="2" id="KW-0378">Hydrolase</keyword>
<gene>
    <name evidence="3" type="ORF">C1280_00200</name>
</gene>
<dbReference type="SUPFAM" id="SSF103039">
    <property type="entry name" value="CheC-like"/>
    <property type="match status" value="1"/>
</dbReference>
<dbReference type="Gene3D" id="3.40.1550.10">
    <property type="entry name" value="CheC-like"/>
    <property type="match status" value="1"/>
</dbReference>
<dbReference type="RefSeq" id="WP_010036216.1">
    <property type="nucleotide sequence ID" value="NZ_CP025958.1"/>
</dbReference>
<dbReference type="OrthoDB" id="274823at2"/>
<name>A0A2Z3GVC1_9BACT</name>
<dbReference type="EMBL" id="CP025958">
    <property type="protein sequence ID" value="AWM35597.1"/>
    <property type="molecule type" value="Genomic_DNA"/>
</dbReference>
<dbReference type="PANTHER" id="PTHR43693">
    <property type="entry name" value="PROTEIN PHOSPHATASE CHEZ"/>
    <property type="match status" value="1"/>
</dbReference>
<sequence>MRLTEGQTDAVTEAVNIAFSRTAAALSEITGNRVELAVPEVSAHPIAELLPALHRFVQGEVATVHQIFGGPVSGDAFLLLDIDGASKLVGLLAEAGAPTGQMGDSAREVLAEIGNILLNACLGVFGDLLQVRFTFAVPRLHLDSLGSMLDTLVIGADEIRHALLVGARFKVRASEVTGCMVLVLGINSLDLFVRAIEDWAERAASA</sequence>
<evidence type="ECO:0000313" key="4">
    <source>
        <dbReference type="Proteomes" id="UP000245802"/>
    </source>
</evidence>
<dbReference type="PANTHER" id="PTHR43693:SF1">
    <property type="entry name" value="PROTEIN PHOSPHATASE CHEZ"/>
    <property type="match status" value="1"/>
</dbReference>
<accession>A0A2Z3GVC1</accession>
<dbReference type="GO" id="GO:0016787">
    <property type="term" value="F:hydrolase activity"/>
    <property type="evidence" value="ECO:0007669"/>
    <property type="project" value="UniProtKB-KW"/>
</dbReference>
<evidence type="ECO:0000313" key="3">
    <source>
        <dbReference type="EMBL" id="AWM35597.1"/>
    </source>
</evidence>
<evidence type="ECO:0000256" key="2">
    <source>
        <dbReference type="ARBA" id="ARBA00022801"/>
    </source>
</evidence>
<dbReference type="Proteomes" id="UP000245802">
    <property type="component" value="Chromosome"/>
</dbReference>
<dbReference type="CDD" id="cd17910">
    <property type="entry name" value="CheC_ClassII"/>
    <property type="match status" value="1"/>
</dbReference>
<dbReference type="InterPro" id="IPR028976">
    <property type="entry name" value="CheC-like_sf"/>
</dbReference>
<keyword evidence="4" id="KW-1185">Reference proteome</keyword>
<organism evidence="3 4">
    <name type="scientific">Gemmata obscuriglobus</name>
    <dbReference type="NCBI Taxonomy" id="114"/>
    <lineage>
        <taxon>Bacteria</taxon>
        <taxon>Pseudomonadati</taxon>
        <taxon>Planctomycetota</taxon>
        <taxon>Planctomycetia</taxon>
        <taxon>Gemmatales</taxon>
        <taxon>Gemmataceae</taxon>
        <taxon>Gemmata</taxon>
    </lineage>
</organism>
<keyword evidence="1" id="KW-0145">Chemotaxis</keyword>
<evidence type="ECO:0000256" key="1">
    <source>
        <dbReference type="ARBA" id="ARBA00022500"/>
    </source>
</evidence>